<feature type="compositionally biased region" description="Low complexity" evidence="1">
    <location>
        <begin position="547"/>
        <end position="562"/>
    </location>
</feature>
<name>A0AAD2GBX9_9STRA</name>
<evidence type="ECO:0000313" key="2">
    <source>
        <dbReference type="EMBL" id="CAJ1969408.1"/>
    </source>
</evidence>
<accession>A0AAD2GBX9</accession>
<feature type="region of interest" description="Disordered" evidence="1">
    <location>
        <begin position="290"/>
        <end position="360"/>
    </location>
</feature>
<evidence type="ECO:0000313" key="3">
    <source>
        <dbReference type="Proteomes" id="UP001295423"/>
    </source>
</evidence>
<feature type="region of interest" description="Disordered" evidence="1">
    <location>
        <begin position="433"/>
        <end position="590"/>
    </location>
</feature>
<protein>
    <submittedName>
        <fullName evidence="2">Uncharacterized protein</fullName>
    </submittedName>
</protein>
<sequence length="1205" mass="133909">MSKVVDKSIFDRGISWRMLLLLSLIASIQDASRFAVRAFSNFRPSQRSLYPTSFVETFRGPYLGSSSSSSSSRIPLHARTSSKVDAAGTSTKVLYQKVIRPPPSLPDILFLGYLVEYLESYFELPNGLPMIYETNKPKKEAQYIIEVDSPLSPASEVTRMEIEVVGIYTTSKDDKKDKNGNKSTSPSTPNMAMVVVKKKKDPQSSIPPMMENLFTDSEKRILKALDRGLEDFVQGKIRFREDVDVKDKKKIPNFRTAEQVIEAELMDEAPSSKSRSKTDPEDVVVEAYATLDDGDKDSQAKHKTQEKSKPKVHDKTTQGENTKKPETKSEKPVKTKAAKAKKGGSNSVAATIPTAGSEPAGLDFAVRAAKQAAAKRKARVAKQESPATEDYAVAAARKAAAIKSPPEDFAIAAARKAAAATGKKNTTTMLKVAKQKEASKTARTPVKGAARPQVIEEQAKPIAMPEVEDKSPPALSRDNLAQSRSFGYTISRPSERAKKGKTKTAAKKTASKVKKGSGSKVASASSADTPIAKSQGGSGVPSTAAVPTNSKAKPTAKTNAKPIPQEAETTEVADDKKMESKPMPSREQMELDVMKAAKEVIEEMVEDSEDMTAEELLRDVLKFDEEEKKSNEPGSGFVSGAFEKAKEIMQDRYRQRQRMDTKIFDGSKPNIADPNQFPVDADAPSSEEEELRRMFQAGEQIADTRITKSIKDNVDLGYGLGNSEDEVDQLIANEKSISNYAKVLDDELIELELQINPTPGEELDGPMKNPMFDVMSGPEVYNPNTDMDDVNYPGALPGTKELRLPKPLKEVKKQAEFATGVLKKLRTVETKDDNGSVGAKYFVGETEMTLKQLTDLQSVVSEASQIGIITDPVTLMKESSRLQLLVDELWNQPKERFREIAENYKDLILSDNFVSLVKERMQNMVERDLDAFRRDDESLKEPHAREREILGEVVVYAQLLLKEVRALGAELEAQQLEVVRSICKVAMDPRYTTEEETAMALTDAVRDMRPLLDDMFVAYLKYAVVEEKGRLARAGLLDDPEHNQWLFVLQIVQQGVYNEIAIGINRHIDHIGYVIRMKTPRQRRMLLEKLIDVMPSLDVRPFVQVVENIVGALGDGAKGEFDGIDTLGGWANELLQLHRDVKELLPPERIALKARDADEWAERQRQRLLDFRKVSRQRLQAANDNAHLQDEIEALGKRGEIERIE</sequence>
<dbReference type="Proteomes" id="UP001295423">
    <property type="component" value="Unassembled WGS sequence"/>
</dbReference>
<feature type="region of interest" description="Disordered" evidence="1">
    <location>
        <begin position="172"/>
        <end position="191"/>
    </location>
</feature>
<feature type="region of interest" description="Disordered" evidence="1">
    <location>
        <begin position="663"/>
        <end position="682"/>
    </location>
</feature>
<gene>
    <name evidence="2" type="ORF">CYCCA115_LOCUS23693</name>
</gene>
<feature type="compositionally biased region" description="Polar residues" evidence="1">
    <location>
        <begin position="479"/>
        <end position="492"/>
    </location>
</feature>
<reference evidence="2" key="1">
    <citation type="submission" date="2023-08" db="EMBL/GenBank/DDBJ databases">
        <authorList>
            <person name="Audoor S."/>
            <person name="Bilcke G."/>
        </authorList>
    </citation>
    <scope>NUCLEOTIDE SEQUENCE</scope>
</reference>
<feature type="compositionally biased region" description="Low complexity" evidence="1">
    <location>
        <begin position="518"/>
        <end position="527"/>
    </location>
</feature>
<organism evidence="2 3">
    <name type="scientific">Cylindrotheca closterium</name>
    <dbReference type="NCBI Taxonomy" id="2856"/>
    <lineage>
        <taxon>Eukaryota</taxon>
        <taxon>Sar</taxon>
        <taxon>Stramenopiles</taxon>
        <taxon>Ochrophyta</taxon>
        <taxon>Bacillariophyta</taxon>
        <taxon>Bacillariophyceae</taxon>
        <taxon>Bacillariophycidae</taxon>
        <taxon>Bacillariales</taxon>
        <taxon>Bacillariaceae</taxon>
        <taxon>Cylindrotheca</taxon>
    </lineage>
</organism>
<feature type="compositionally biased region" description="Basic and acidic residues" evidence="1">
    <location>
        <begin position="296"/>
        <end position="333"/>
    </location>
</feature>
<keyword evidence="3" id="KW-1185">Reference proteome</keyword>
<comment type="caution">
    <text evidence="2">The sequence shown here is derived from an EMBL/GenBank/DDBJ whole genome shotgun (WGS) entry which is preliminary data.</text>
</comment>
<dbReference type="AlphaFoldDB" id="A0AAD2GBX9"/>
<dbReference type="EMBL" id="CAKOGP040002424">
    <property type="protein sequence ID" value="CAJ1969408.1"/>
    <property type="molecule type" value="Genomic_DNA"/>
</dbReference>
<feature type="compositionally biased region" description="Basic residues" evidence="1">
    <location>
        <begin position="498"/>
        <end position="517"/>
    </location>
</feature>
<evidence type="ECO:0000256" key="1">
    <source>
        <dbReference type="SAM" id="MobiDB-lite"/>
    </source>
</evidence>
<proteinExistence type="predicted"/>